<dbReference type="AlphaFoldDB" id="A0A1R2B6Z1"/>
<reference evidence="1 2" key="1">
    <citation type="submission" date="2016-11" db="EMBL/GenBank/DDBJ databases">
        <title>The macronuclear genome of Stentor coeruleus: a giant cell with tiny introns.</title>
        <authorList>
            <person name="Slabodnick M."/>
            <person name="Ruby J.G."/>
            <person name="Reiff S.B."/>
            <person name="Swart E.C."/>
            <person name="Gosai S."/>
            <person name="Prabakaran S."/>
            <person name="Witkowska E."/>
            <person name="Larue G.E."/>
            <person name="Fisher S."/>
            <person name="Freeman R.M."/>
            <person name="Gunawardena J."/>
            <person name="Chu W."/>
            <person name="Stover N.A."/>
            <person name="Gregory B.D."/>
            <person name="Nowacki M."/>
            <person name="Derisi J."/>
            <person name="Roy S.W."/>
            <person name="Marshall W.F."/>
            <person name="Sood P."/>
        </authorList>
    </citation>
    <scope>NUCLEOTIDE SEQUENCE [LARGE SCALE GENOMIC DNA]</scope>
    <source>
        <strain evidence="1">WM001</strain>
    </source>
</reference>
<dbReference type="EMBL" id="MPUH01000893">
    <property type="protein sequence ID" value="OMJ72531.1"/>
    <property type="molecule type" value="Genomic_DNA"/>
</dbReference>
<name>A0A1R2B6Z1_9CILI</name>
<keyword evidence="2" id="KW-1185">Reference proteome</keyword>
<dbReference type="OrthoDB" id="310988at2759"/>
<proteinExistence type="predicted"/>
<dbReference type="Proteomes" id="UP000187209">
    <property type="component" value="Unassembled WGS sequence"/>
</dbReference>
<protein>
    <submittedName>
        <fullName evidence="1">Uncharacterized protein</fullName>
    </submittedName>
</protein>
<gene>
    <name evidence="1" type="ORF">SteCoe_29003</name>
</gene>
<evidence type="ECO:0000313" key="1">
    <source>
        <dbReference type="EMBL" id="OMJ72531.1"/>
    </source>
</evidence>
<comment type="caution">
    <text evidence="1">The sequence shown here is derived from an EMBL/GenBank/DDBJ whole genome shotgun (WGS) entry which is preliminary data.</text>
</comment>
<accession>A0A1R2B6Z1</accession>
<organism evidence="1 2">
    <name type="scientific">Stentor coeruleus</name>
    <dbReference type="NCBI Taxonomy" id="5963"/>
    <lineage>
        <taxon>Eukaryota</taxon>
        <taxon>Sar</taxon>
        <taxon>Alveolata</taxon>
        <taxon>Ciliophora</taxon>
        <taxon>Postciliodesmatophora</taxon>
        <taxon>Heterotrichea</taxon>
        <taxon>Heterotrichida</taxon>
        <taxon>Stentoridae</taxon>
        <taxon>Stentor</taxon>
    </lineage>
</organism>
<sequence>MNWDNDEKIEYFLHSIKAESLCPQVRKVYNICRSSPFGKVIDPGLCAIHAQALIGCFEEARDIYPPCAHEFTVAKNCIKQGTESWVNFNSCETEVENYKKCFHPLSNKYSEYEGQFKTS</sequence>
<evidence type="ECO:0000313" key="2">
    <source>
        <dbReference type="Proteomes" id="UP000187209"/>
    </source>
</evidence>